<dbReference type="GO" id="GO:0005634">
    <property type="term" value="C:nucleus"/>
    <property type="evidence" value="ECO:0007669"/>
    <property type="project" value="UniProtKB-SubCell"/>
</dbReference>
<feature type="domain" description="C2H2-type" evidence="14">
    <location>
        <begin position="304"/>
        <end position="331"/>
    </location>
</feature>
<evidence type="ECO:0000256" key="2">
    <source>
        <dbReference type="ARBA" id="ARBA00004123"/>
    </source>
</evidence>
<keyword evidence="4" id="KW-0479">Metal-binding</keyword>
<dbReference type="PROSITE" id="PS00028">
    <property type="entry name" value="ZINC_FINGER_C2H2_1"/>
    <property type="match status" value="8"/>
</dbReference>
<feature type="domain" description="C2H2-type" evidence="14">
    <location>
        <begin position="332"/>
        <end position="359"/>
    </location>
</feature>
<comment type="subcellular location">
    <subcellularLocation>
        <location evidence="2">Nucleus</location>
    </subcellularLocation>
</comment>
<feature type="domain" description="C2H2-type" evidence="14">
    <location>
        <begin position="220"/>
        <end position="247"/>
    </location>
</feature>
<evidence type="ECO:0000256" key="1">
    <source>
        <dbReference type="ARBA" id="ARBA00003767"/>
    </source>
</evidence>
<dbReference type="InterPro" id="IPR036236">
    <property type="entry name" value="Znf_C2H2_sf"/>
</dbReference>
<dbReference type="Gene3D" id="3.30.160.60">
    <property type="entry name" value="Classic Zinc Finger"/>
    <property type="match status" value="8"/>
</dbReference>
<dbReference type="GeneTree" id="ENSGT00940000161979"/>
<keyword evidence="11" id="KW-0539">Nucleus</keyword>
<protein>
    <recommendedName>
        <fullName evidence="14">C2H2-type domain-containing protein</fullName>
    </recommendedName>
</protein>
<keyword evidence="5" id="KW-0677">Repeat</keyword>
<feature type="compositionally biased region" description="Basic and acidic residues" evidence="13">
    <location>
        <begin position="128"/>
        <end position="138"/>
    </location>
</feature>
<dbReference type="InterPro" id="IPR013087">
    <property type="entry name" value="Znf_C2H2_type"/>
</dbReference>
<feature type="domain" description="C2H2-type" evidence="14">
    <location>
        <begin position="388"/>
        <end position="415"/>
    </location>
</feature>
<feature type="domain" description="C2H2-type" evidence="14">
    <location>
        <begin position="276"/>
        <end position="303"/>
    </location>
</feature>
<evidence type="ECO:0000256" key="10">
    <source>
        <dbReference type="ARBA" id="ARBA00023163"/>
    </source>
</evidence>
<feature type="domain" description="C2H2-type" evidence="14">
    <location>
        <begin position="160"/>
        <end position="183"/>
    </location>
</feature>
<reference evidence="16" key="2">
    <citation type="journal article" date="2013" name="Nat. Genet.">
        <title>The genome of the platyfish, Xiphophorus maculatus, provides insights into evolutionary adaptation and several complex traits.</title>
        <authorList>
            <person name="Schartl M."/>
            <person name="Walter R.B."/>
            <person name="Shen Y."/>
            <person name="Garcia T."/>
            <person name="Catchen J."/>
            <person name="Amores A."/>
            <person name="Braasch I."/>
            <person name="Chalopin D."/>
            <person name="Volff J.N."/>
            <person name="Lesch K.P."/>
            <person name="Bisazza A."/>
            <person name="Minx P."/>
            <person name="Hillier L."/>
            <person name="Wilson R.K."/>
            <person name="Fuerstenberg S."/>
            <person name="Boore J."/>
            <person name="Searle S."/>
            <person name="Postlethwait J.H."/>
            <person name="Warren W.C."/>
        </authorList>
    </citation>
    <scope>NUCLEOTIDE SEQUENCE [LARGE SCALE GENOMIC DNA]</scope>
    <source>
        <strain evidence="16">JP 163 A</strain>
    </source>
</reference>
<dbReference type="SUPFAM" id="SSF57667">
    <property type="entry name" value="beta-beta-alpha zinc fingers"/>
    <property type="match status" value="4"/>
</dbReference>
<dbReference type="AlphaFoldDB" id="A0A3B5QZ87"/>
<keyword evidence="6 12" id="KW-0863">Zinc-finger</keyword>
<dbReference type="GO" id="GO:0008270">
    <property type="term" value="F:zinc ion binding"/>
    <property type="evidence" value="ECO:0007669"/>
    <property type="project" value="UniProtKB-KW"/>
</dbReference>
<dbReference type="FunFam" id="3.30.160.60:FF:000097">
    <property type="entry name" value="Zinc finger protein"/>
    <property type="match status" value="2"/>
</dbReference>
<comment type="similarity">
    <text evidence="3">Belongs to the krueppel C2H2-type zinc-finger protein family.</text>
</comment>
<dbReference type="GO" id="GO:0003700">
    <property type="term" value="F:DNA-binding transcription factor activity"/>
    <property type="evidence" value="ECO:0007669"/>
    <property type="project" value="TreeGrafter"/>
</dbReference>
<comment type="function">
    <text evidence="1">May be involved in transcriptional regulation.</text>
</comment>
<reference evidence="15" key="4">
    <citation type="submission" date="2025-09" db="UniProtKB">
        <authorList>
            <consortium name="Ensembl"/>
        </authorList>
    </citation>
    <scope>IDENTIFICATION</scope>
    <source>
        <strain evidence="15">JP 163 A</strain>
    </source>
</reference>
<dbReference type="OMA" id="RLDHNIH"/>
<dbReference type="FunFam" id="3.30.160.60:FF:003288">
    <property type="entry name" value="Uncharacterized protein"/>
    <property type="match status" value="1"/>
</dbReference>
<dbReference type="FunFam" id="3.30.160.60:FF:000072">
    <property type="entry name" value="zinc finger protein 143 isoform X1"/>
    <property type="match status" value="1"/>
</dbReference>
<dbReference type="PROSITE" id="PS50157">
    <property type="entry name" value="ZINC_FINGER_C2H2_2"/>
    <property type="match status" value="9"/>
</dbReference>
<name>A0A3B5QZ87_XIPMA</name>
<proteinExistence type="inferred from homology"/>
<evidence type="ECO:0000256" key="11">
    <source>
        <dbReference type="ARBA" id="ARBA00023242"/>
    </source>
</evidence>
<keyword evidence="7" id="KW-0862">Zinc</keyword>
<dbReference type="InterPro" id="IPR050589">
    <property type="entry name" value="Ikaros_C2H2-ZF"/>
</dbReference>
<dbReference type="Proteomes" id="UP000002852">
    <property type="component" value="Unassembled WGS sequence"/>
</dbReference>
<dbReference type="FunFam" id="3.30.160.60:FF:002343">
    <property type="entry name" value="Zinc finger protein 33A"/>
    <property type="match status" value="1"/>
</dbReference>
<dbReference type="FunFam" id="3.30.160.60:FF:000557">
    <property type="entry name" value="zinc finger and SCAN domain-containing protein 29"/>
    <property type="match status" value="1"/>
</dbReference>
<evidence type="ECO:0000256" key="9">
    <source>
        <dbReference type="ARBA" id="ARBA00023125"/>
    </source>
</evidence>
<evidence type="ECO:0000256" key="13">
    <source>
        <dbReference type="SAM" id="MobiDB-lite"/>
    </source>
</evidence>
<reference evidence="16" key="1">
    <citation type="submission" date="2012-01" db="EMBL/GenBank/DDBJ databases">
        <authorList>
            <person name="Walter R."/>
            <person name="Schartl M."/>
            <person name="Warren W."/>
        </authorList>
    </citation>
    <scope>NUCLEOTIDE SEQUENCE [LARGE SCALE GENOMIC DNA]</scope>
    <source>
        <strain evidence="16">JP 163 A</strain>
    </source>
</reference>
<evidence type="ECO:0000313" key="15">
    <source>
        <dbReference type="Ensembl" id="ENSXMAP00000035581.1"/>
    </source>
</evidence>
<keyword evidence="8" id="KW-0805">Transcription regulation</keyword>
<dbReference type="FunFam" id="3.30.160.60:FF:001289">
    <property type="entry name" value="Zinc finger protein 574"/>
    <property type="match status" value="1"/>
</dbReference>
<feature type="region of interest" description="Disordered" evidence="13">
    <location>
        <begin position="1"/>
        <end position="155"/>
    </location>
</feature>
<dbReference type="GO" id="GO:0000978">
    <property type="term" value="F:RNA polymerase II cis-regulatory region sequence-specific DNA binding"/>
    <property type="evidence" value="ECO:0007669"/>
    <property type="project" value="TreeGrafter"/>
</dbReference>
<dbReference type="Ensembl" id="ENSXMAT00000024994.1">
    <property type="protein sequence ID" value="ENSXMAP00000035581.1"/>
    <property type="gene ID" value="ENSXMAG00000022604.1"/>
</dbReference>
<organism evidence="15 16">
    <name type="scientific">Xiphophorus maculatus</name>
    <name type="common">Southern platyfish</name>
    <name type="synonym">Platypoecilus maculatus</name>
    <dbReference type="NCBI Taxonomy" id="8083"/>
    <lineage>
        <taxon>Eukaryota</taxon>
        <taxon>Metazoa</taxon>
        <taxon>Chordata</taxon>
        <taxon>Craniata</taxon>
        <taxon>Vertebrata</taxon>
        <taxon>Euteleostomi</taxon>
        <taxon>Actinopterygii</taxon>
        <taxon>Neopterygii</taxon>
        <taxon>Teleostei</taxon>
        <taxon>Neoteleostei</taxon>
        <taxon>Acanthomorphata</taxon>
        <taxon>Ovalentaria</taxon>
        <taxon>Atherinomorphae</taxon>
        <taxon>Cyprinodontiformes</taxon>
        <taxon>Poeciliidae</taxon>
        <taxon>Poeciliinae</taxon>
        <taxon>Xiphophorus</taxon>
    </lineage>
</organism>
<evidence type="ECO:0000256" key="6">
    <source>
        <dbReference type="ARBA" id="ARBA00022771"/>
    </source>
</evidence>
<feature type="domain" description="C2H2-type" evidence="14">
    <location>
        <begin position="360"/>
        <end position="387"/>
    </location>
</feature>
<dbReference type="FunFam" id="3.30.160.60:FF:000624">
    <property type="entry name" value="zinc finger protein 697"/>
    <property type="match status" value="1"/>
</dbReference>
<evidence type="ECO:0000256" key="7">
    <source>
        <dbReference type="ARBA" id="ARBA00022833"/>
    </source>
</evidence>
<keyword evidence="9" id="KW-0238">DNA-binding</keyword>
<keyword evidence="16" id="KW-1185">Reference proteome</keyword>
<evidence type="ECO:0000256" key="4">
    <source>
        <dbReference type="ARBA" id="ARBA00022723"/>
    </source>
</evidence>
<feature type="compositionally biased region" description="Acidic residues" evidence="13">
    <location>
        <begin position="1"/>
        <end position="20"/>
    </location>
</feature>
<evidence type="ECO:0000256" key="3">
    <source>
        <dbReference type="ARBA" id="ARBA00006991"/>
    </source>
</evidence>
<keyword evidence="10" id="KW-0804">Transcription</keyword>
<dbReference type="InParanoid" id="A0A3B5QZ87"/>
<evidence type="ECO:0000256" key="5">
    <source>
        <dbReference type="ARBA" id="ARBA00022737"/>
    </source>
</evidence>
<dbReference type="SMART" id="SM00355">
    <property type="entry name" value="ZnF_C2H2"/>
    <property type="match status" value="9"/>
</dbReference>
<feature type="domain" description="C2H2-type" evidence="14">
    <location>
        <begin position="248"/>
        <end position="275"/>
    </location>
</feature>
<reference evidence="15" key="3">
    <citation type="submission" date="2025-08" db="UniProtKB">
        <authorList>
            <consortium name="Ensembl"/>
        </authorList>
    </citation>
    <scope>IDENTIFICATION</scope>
    <source>
        <strain evidence="15">JP 163 A</strain>
    </source>
</reference>
<dbReference type="PANTHER" id="PTHR24404:SF114">
    <property type="entry name" value="KLUMPFUSS, ISOFORM B-RELATED"/>
    <property type="match status" value="1"/>
</dbReference>
<accession>A0A3B5QZ87</accession>
<evidence type="ECO:0000256" key="12">
    <source>
        <dbReference type="PROSITE-ProRule" id="PRU00042"/>
    </source>
</evidence>
<feature type="domain" description="C2H2-type" evidence="14">
    <location>
        <begin position="193"/>
        <end position="219"/>
    </location>
</feature>
<sequence length="514" mass="58225">MLLVEEDPPEDQSSDADQPDPEAVCIKQEQEELWSSLEEEELPPIEDAFPLNIVIVKGENDEDDDEEKPLFSHRHQAEDEDLPSSSVDQTKAESDEEDGEVAGSSRRLDHNIHTEALNSSETEESEEYDRSKRGEADLKPLSGSESGAEDDWIPPGNKTLSCSECSNQFASKRSLQRHMTGHSIIHQTALKYFSCDCGKSFTRRTDLKIHMRIHTGEKPFCCDVCGQRFNQQAHLNQHTRIHTGDKPFCCDVCGKRFSQKAHLNRHTVSHSGEKPFECDVCGQRYSQQANLNKHRRSHTGEKPFGCDLCGQRFSHKESHKIHMRLHSGEKPFGCDVCGQRFSHKESLKIHMRTHTGMKPFACEVCGQRFGYKSNLKIHMRLHTGEKPFSCDFCGQRFIQKGNLDKHTRVHVEGRGCNFHLPTSPAEVMRRMGSEVTCLSEHRKWRNQLFPLPPPAGVSSLRLSDSSGRLSGCFSLQPISLPPLPAPLPPELWLRLSVFLLSSCSSPEEIKWLSF</sequence>
<evidence type="ECO:0000259" key="14">
    <source>
        <dbReference type="PROSITE" id="PS50157"/>
    </source>
</evidence>
<dbReference type="PANTHER" id="PTHR24404">
    <property type="entry name" value="ZINC FINGER PROTEIN"/>
    <property type="match status" value="1"/>
</dbReference>
<evidence type="ECO:0000313" key="16">
    <source>
        <dbReference type="Proteomes" id="UP000002852"/>
    </source>
</evidence>
<dbReference type="Pfam" id="PF00096">
    <property type="entry name" value="zf-C2H2"/>
    <property type="match status" value="8"/>
</dbReference>
<dbReference type="GO" id="GO:0006357">
    <property type="term" value="P:regulation of transcription by RNA polymerase II"/>
    <property type="evidence" value="ECO:0007669"/>
    <property type="project" value="UniProtKB-ARBA"/>
</dbReference>
<evidence type="ECO:0000256" key="8">
    <source>
        <dbReference type="ARBA" id="ARBA00023015"/>
    </source>
</evidence>